<evidence type="ECO:0000313" key="1">
    <source>
        <dbReference type="EMBL" id="CAF1496298.1"/>
    </source>
</evidence>
<name>A0A815T4E1_9BILA</name>
<sequence>IKQFGADGDLTAQQHADWFQYFTDLEEVDEDDAKMRLFYQSLKGVVNKWLRALTPGSIVNSKVFEQKFLDRWEEKKNYVQMLT</sequence>
<comment type="caution">
    <text evidence="1">The sequence shown here is derived from an EMBL/GenBank/DDBJ whole genome shotgun (WGS) entry which is preliminary data.</text>
</comment>
<proteinExistence type="predicted"/>
<organism evidence="1 2">
    <name type="scientific">Adineta steineri</name>
    <dbReference type="NCBI Taxonomy" id="433720"/>
    <lineage>
        <taxon>Eukaryota</taxon>
        <taxon>Metazoa</taxon>
        <taxon>Spiralia</taxon>
        <taxon>Gnathifera</taxon>
        <taxon>Rotifera</taxon>
        <taxon>Eurotatoria</taxon>
        <taxon>Bdelloidea</taxon>
        <taxon>Adinetida</taxon>
        <taxon>Adinetidae</taxon>
        <taxon>Adineta</taxon>
    </lineage>
</organism>
<evidence type="ECO:0008006" key="3">
    <source>
        <dbReference type="Google" id="ProtNLM"/>
    </source>
</evidence>
<evidence type="ECO:0000313" key="2">
    <source>
        <dbReference type="Proteomes" id="UP000663891"/>
    </source>
</evidence>
<accession>A0A815T4E1</accession>
<dbReference type="EMBL" id="CAJNON010002008">
    <property type="protein sequence ID" value="CAF1496298.1"/>
    <property type="molecule type" value="Genomic_DNA"/>
</dbReference>
<gene>
    <name evidence="1" type="ORF">VCS650_LOCUS41992</name>
</gene>
<dbReference type="AlphaFoldDB" id="A0A815T4E1"/>
<reference evidence="1" key="1">
    <citation type="submission" date="2021-02" db="EMBL/GenBank/DDBJ databases">
        <authorList>
            <person name="Nowell W R."/>
        </authorList>
    </citation>
    <scope>NUCLEOTIDE SEQUENCE</scope>
</reference>
<dbReference type="Proteomes" id="UP000663891">
    <property type="component" value="Unassembled WGS sequence"/>
</dbReference>
<protein>
    <recommendedName>
        <fullName evidence="3">Gag protein</fullName>
    </recommendedName>
</protein>
<feature type="non-terminal residue" evidence="1">
    <location>
        <position position="1"/>
    </location>
</feature>